<dbReference type="Pfam" id="PF16448">
    <property type="entry name" value="LapD_MoxY_N"/>
    <property type="match status" value="1"/>
</dbReference>
<keyword evidence="5" id="KW-1185">Reference proteome</keyword>
<keyword evidence="1" id="KW-0472">Membrane</keyword>
<evidence type="ECO:0000256" key="1">
    <source>
        <dbReference type="SAM" id="Phobius"/>
    </source>
</evidence>
<dbReference type="InterPro" id="IPR042461">
    <property type="entry name" value="LapD_MoxY_peri_C"/>
</dbReference>
<dbReference type="RefSeq" id="WP_034967860.1">
    <property type="nucleotide sequence ID" value="NZ_CP012542.1"/>
</dbReference>
<feature type="transmembrane region" description="Helical" evidence="1">
    <location>
        <begin position="152"/>
        <end position="171"/>
    </location>
</feature>
<dbReference type="PANTHER" id="PTHR33121">
    <property type="entry name" value="CYCLIC DI-GMP PHOSPHODIESTERASE PDEF"/>
    <property type="match status" value="1"/>
</dbReference>
<dbReference type="InterPro" id="IPR043128">
    <property type="entry name" value="Rev_trsase/Diguanyl_cyclase"/>
</dbReference>
<keyword evidence="1" id="KW-0812">Transmembrane</keyword>
<dbReference type="Pfam" id="PF00563">
    <property type="entry name" value="EAL"/>
    <property type="match status" value="1"/>
</dbReference>
<dbReference type="InterPro" id="IPR001633">
    <property type="entry name" value="EAL_dom"/>
</dbReference>
<dbReference type="InterPro" id="IPR050706">
    <property type="entry name" value="Cyclic-di-GMP_PDE-like"/>
</dbReference>
<dbReference type="Proteomes" id="UP000503264">
    <property type="component" value="Chromosome"/>
</dbReference>
<dbReference type="PROSITE" id="PS50883">
    <property type="entry name" value="EAL"/>
    <property type="match status" value="1"/>
</dbReference>
<sequence>MTLFKQILIAFVALGIVIFTAVGYLNFRNLNDYIQTQLGTNARHTANSLGLSIKPVIDPDDLSMVEVMINSMFDSGYYQLIKLDDVDGKELVKSEQKLSLDGIPGWFVNLVKLKSPIESSEIMTGWAKFGTLYVQSSSGLAYYELYNGLKNIFYALSIIFGIAIVFVYFGLKVIFKPLVKVKDQAEAILDNKFIIQDKFPFTTDLKQMVLAMNTIVGRVKDIFEREAKTLNKYQELLYKDSMTGVYNRRYFQTKFDEYIASEELSSGSMIMIGFKDLVNLKKILGFEKWQSLVIKIAKNLQDRANESKYTILLARLNDNDFVLLAPNANSANLESLTKQIMADFVSCFENFGSEVLDNCKVNAAIVDYDRESSLGTMLTTADVTLANARLNSNFSYKIYEKAKNNIILGKEQYKELIFKSMQDDKFKFAAQKVVEINGEFEQYELYLRLVDSENKWQMASYFMPMVNELELGATLDIHVLNRVATCISNGTLSKDTSIAVNLGKEMISKENESKLVMALKKILSVTKQKIYLEIPNKDDMQLQSVVDFSNMVKNLGFGLGLDHFDFSAKGIEKLKEINPNYVKIQAGSIIDFFSESDSEHTRKSLEVVMESKGIKLIAIGVENEAQKAKLLELGISSMQGNYIDDTKNIG</sequence>
<organism evidence="4 5">
    <name type="scientific">Campylobacter mucosalis CCUG 21559</name>
    <dbReference type="NCBI Taxonomy" id="1032067"/>
    <lineage>
        <taxon>Bacteria</taxon>
        <taxon>Pseudomonadati</taxon>
        <taxon>Campylobacterota</taxon>
        <taxon>Epsilonproteobacteria</taxon>
        <taxon>Campylobacterales</taxon>
        <taxon>Campylobacteraceae</taxon>
        <taxon>Campylobacter</taxon>
    </lineage>
</organism>
<name>A0A6G5QG80_9BACT</name>
<feature type="transmembrane region" description="Helical" evidence="1">
    <location>
        <begin position="6"/>
        <end position="27"/>
    </location>
</feature>
<feature type="domain" description="GGDEF" evidence="3">
    <location>
        <begin position="268"/>
        <end position="401"/>
    </location>
</feature>
<dbReference type="SUPFAM" id="SSF55073">
    <property type="entry name" value="Nucleotide cyclase"/>
    <property type="match status" value="1"/>
</dbReference>
<gene>
    <name evidence="4" type="ORF">CMUC_0847</name>
</gene>
<evidence type="ECO:0000259" key="3">
    <source>
        <dbReference type="PROSITE" id="PS50887"/>
    </source>
</evidence>
<dbReference type="InterPro" id="IPR032244">
    <property type="entry name" value="LapD_MoxY_N"/>
</dbReference>
<evidence type="ECO:0000313" key="5">
    <source>
        <dbReference type="Proteomes" id="UP000503264"/>
    </source>
</evidence>
<dbReference type="InterPro" id="IPR000160">
    <property type="entry name" value="GGDEF_dom"/>
</dbReference>
<dbReference type="PANTHER" id="PTHR33121:SF79">
    <property type="entry name" value="CYCLIC DI-GMP PHOSPHODIESTERASE PDED-RELATED"/>
    <property type="match status" value="1"/>
</dbReference>
<dbReference type="InterPro" id="IPR029787">
    <property type="entry name" value="Nucleotide_cyclase"/>
</dbReference>
<dbReference type="SMART" id="SM00052">
    <property type="entry name" value="EAL"/>
    <property type="match status" value="1"/>
</dbReference>
<evidence type="ECO:0000313" key="4">
    <source>
        <dbReference type="EMBL" id="QCD44642.1"/>
    </source>
</evidence>
<dbReference type="SMART" id="SM00267">
    <property type="entry name" value="GGDEF"/>
    <property type="match status" value="1"/>
</dbReference>
<dbReference type="Gene3D" id="3.20.20.450">
    <property type="entry name" value="EAL domain"/>
    <property type="match status" value="1"/>
</dbReference>
<feature type="domain" description="EAL" evidence="2">
    <location>
        <begin position="410"/>
        <end position="650"/>
    </location>
</feature>
<dbReference type="Gene3D" id="3.30.70.270">
    <property type="match status" value="1"/>
</dbReference>
<accession>A0A6G5QG80</accession>
<keyword evidence="1" id="KW-1133">Transmembrane helix</keyword>
<evidence type="ECO:0000259" key="2">
    <source>
        <dbReference type="PROSITE" id="PS50883"/>
    </source>
</evidence>
<dbReference type="GO" id="GO:0071111">
    <property type="term" value="F:cyclic-guanylate-specific phosphodiesterase activity"/>
    <property type="evidence" value="ECO:0007669"/>
    <property type="project" value="InterPro"/>
</dbReference>
<protein>
    <submittedName>
        <fullName evidence="4">Diguanylate cyclase/phosphodiesterase</fullName>
    </submittedName>
</protein>
<dbReference type="Gene3D" id="6.20.270.20">
    <property type="entry name" value="LapD/MoxY periplasmic domain"/>
    <property type="match status" value="1"/>
</dbReference>
<reference evidence="4 5" key="1">
    <citation type="submission" date="2016-07" db="EMBL/GenBank/DDBJ databases">
        <title>Comparative genomics of the Campylobacter concisus group.</title>
        <authorList>
            <person name="Miller W.G."/>
            <person name="Yee E."/>
            <person name="Chapman M.H."/>
            <person name="Huynh S."/>
            <person name="Bono J.L."/>
            <person name="On S.L.W."/>
            <person name="StLeger J."/>
            <person name="Foster G."/>
            <person name="Parker C.T."/>
        </authorList>
    </citation>
    <scope>NUCLEOTIDE SEQUENCE [LARGE SCALE GENOMIC DNA]</scope>
    <source>
        <strain evidence="4 5">CCUG 21559</strain>
    </source>
</reference>
<dbReference type="AlphaFoldDB" id="A0A6G5QG80"/>
<dbReference type="SUPFAM" id="SSF141868">
    <property type="entry name" value="EAL domain-like"/>
    <property type="match status" value="1"/>
</dbReference>
<dbReference type="EMBL" id="CP012542">
    <property type="protein sequence ID" value="QCD44642.1"/>
    <property type="molecule type" value="Genomic_DNA"/>
</dbReference>
<dbReference type="InterPro" id="IPR035919">
    <property type="entry name" value="EAL_sf"/>
</dbReference>
<dbReference type="Pfam" id="PF00990">
    <property type="entry name" value="GGDEF"/>
    <property type="match status" value="1"/>
</dbReference>
<dbReference type="Gene3D" id="3.30.110.200">
    <property type="match status" value="1"/>
</dbReference>
<proteinExistence type="predicted"/>
<dbReference type="PROSITE" id="PS50887">
    <property type="entry name" value="GGDEF"/>
    <property type="match status" value="1"/>
</dbReference>